<dbReference type="Proteomes" id="UP000481153">
    <property type="component" value="Unassembled WGS sequence"/>
</dbReference>
<accession>A0A6G0X5H8</accession>
<dbReference type="InterPro" id="IPR036390">
    <property type="entry name" value="WH_DNA-bd_sf"/>
</dbReference>
<evidence type="ECO:0000256" key="4">
    <source>
        <dbReference type="RuleBase" id="RU004020"/>
    </source>
</evidence>
<keyword evidence="3" id="KW-0539">Nucleus</keyword>
<comment type="caution">
    <text evidence="8">The sequence shown here is derived from an EMBL/GenBank/DDBJ whole genome shotgun (WGS) entry which is preliminary data.</text>
</comment>
<evidence type="ECO:0000256" key="1">
    <source>
        <dbReference type="ARBA" id="ARBA00004123"/>
    </source>
</evidence>
<feature type="compositionally biased region" description="Acidic residues" evidence="5">
    <location>
        <begin position="16"/>
        <end position="25"/>
    </location>
</feature>
<dbReference type="EMBL" id="VJMJ01000101">
    <property type="protein sequence ID" value="KAF0735190.1"/>
    <property type="molecule type" value="Genomic_DNA"/>
</dbReference>
<dbReference type="SMART" id="SM00415">
    <property type="entry name" value="HSF"/>
    <property type="match status" value="1"/>
</dbReference>
<gene>
    <name evidence="7" type="ORF">Ae201684_008393</name>
    <name evidence="8" type="ORF">Ae201684_008399</name>
</gene>
<dbReference type="VEuPathDB" id="FungiDB:AeMF1_008542"/>
<evidence type="ECO:0000256" key="2">
    <source>
        <dbReference type="ARBA" id="ARBA00023125"/>
    </source>
</evidence>
<evidence type="ECO:0000256" key="5">
    <source>
        <dbReference type="SAM" id="MobiDB-lite"/>
    </source>
</evidence>
<feature type="region of interest" description="Disordered" evidence="5">
    <location>
        <begin position="16"/>
        <end position="36"/>
    </location>
</feature>
<proteinExistence type="inferred from homology"/>
<dbReference type="EMBL" id="VJMJ01000101">
    <property type="protein sequence ID" value="KAF0735184.1"/>
    <property type="molecule type" value="Genomic_DNA"/>
</dbReference>
<keyword evidence="9" id="KW-1185">Reference proteome</keyword>
<reference evidence="8 9" key="1">
    <citation type="submission" date="2019-07" db="EMBL/GenBank/DDBJ databases">
        <title>Genomics analysis of Aphanomyces spp. identifies a new class of oomycete effector associated with host adaptation.</title>
        <authorList>
            <person name="Gaulin E."/>
        </authorList>
    </citation>
    <scope>NUCLEOTIDE SEQUENCE [LARGE SCALE GENOMIC DNA]</scope>
    <source>
        <strain evidence="8 9">ATCC 201684</strain>
    </source>
</reference>
<dbReference type="PANTHER" id="PTHR10015">
    <property type="entry name" value="HEAT SHOCK TRANSCRIPTION FACTOR"/>
    <property type="match status" value="1"/>
</dbReference>
<organism evidence="8 9">
    <name type="scientific">Aphanomyces euteiches</name>
    <dbReference type="NCBI Taxonomy" id="100861"/>
    <lineage>
        <taxon>Eukaryota</taxon>
        <taxon>Sar</taxon>
        <taxon>Stramenopiles</taxon>
        <taxon>Oomycota</taxon>
        <taxon>Saprolegniomycetes</taxon>
        <taxon>Saprolegniales</taxon>
        <taxon>Verrucalvaceae</taxon>
        <taxon>Aphanomyces</taxon>
    </lineage>
</organism>
<dbReference type="GO" id="GO:0043565">
    <property type="term" value="F:sequence-specific DNA binding"/>
    <property type="evidence" value="ECO:0007669"/>
    <property type="project" value="InterPro"/>
</dbReference>
<evidence type="ECO:0000256" key="3">
    <source>
        <dbReference type="ARBA" id="ARBA00023242"/>
    </source>
</evidence>
<comment type="subcellular location">
    <subcellularLocation>
        <location evidence="1">Nucleus</location>
    </subcellularLocation>
</comment>
<protein>
    <recommendedName>
        <fullName evidence="6">HSF-type DNA-binding domain-containing protein</fullName>
    </recommendedName>
</protein>
<dbReference type="SUPFAM" id="SSF46785">
    <property type="entry name" value="Winged helix' DNA-binding domain"/>
    <property type="match status" value="1"/>
</dbReference>
<dbReference type="InterPro" id="IPR000232">
    <property type="entry name" value="HSF_DNA-bd"/>
</dbReference>
<sequence>MSAVLHNAVLAVDDADTSDAEETASDDNVSLPRRRTTADHDTNATYLERLYAMLEECTPSVATWTRGGTAFIVLDPRALELSYLPQYFKSAKFDSFCRLLNSYRFQKVKVDTTAFEFSHPEFVRGLGRNVGTIGRRRRVRKLHSRAIEVMTDSEVCSTIVDVISFVHTMRAELDETKAIVQSMLAQDSRDK</sequence>
<comment type="similarity">
    <text evidence="4">Belongs to the HSF family.</text>
</comment>
<dbReference type="GO" id="GO:0003700">
    <property type="term" value="F:DNA-binding transcription factor activity"/>
    <property type="evidence" value="ECO:0007669"/>
    <property type="project" value="InterPro"/>
</dbReference>
<dbReference type="GO" id="GO:0005634">
    <property type="term" value="C:nucleus"/>
    <property type="evidence" value="ECO:0007669"/>
    <property type="project" value="UniProtKB-SubCell"/>
</dbReference>
<name>A0A6G0X5H8_9STRA</name>
<dbReference type="Gene3D" id="1.10.10.10">
    <property type="entry name" value="Winged helix-like DNA-binding domain superfamily/Winged helix DNA-binding domain"/>
    <property type="match status" value="1"/>
</dbReference>
<dbReference type="InterPro" id="IPR036388">
    <property type="entry name" value="WH-like_DNA-bd_sf"/>
</dbReference>
<evidence type="ECO:0000313" key="8">
    <source>
        <dbReference type="EMBL" id="KAF0735190.1"/>
    </source>
</evidence>
<evidence type="ECO:0000313" key="7">
    <source>
        <dbReference type="EMBL" id="KAF0735184.1"/>
    </source>
</evidence>
<dbReference type="Pfam" id="PF00447">
    <property type="entry name" value="HSF_DNA-bind"/>
    <property type="match status" value="1"/>
</dbReference>
<feature type="domain" description="HSF-type DNA-binding" evidence="6">
    <location>
        <begin position="42"/>
        <end position="136"/>
    </location>
</feature>
<evidence type="ECO:0000259" key="6">
    <source>
        <dbReference type="SMART" id="SM00415"/>
    </source>
</evidence>
<evidence type="ECO:0000313" key="9">
    <source>
        <dbReference type="Proteomes" id="UP000481153"/>
    </source>
</evidence>
<dbReference type="PANTHER" id="PTHR10015:SF206">
    <property type="entry name" value="HSF-TYPE DNA-BINDING DOMAIN-CONTAINING PROTEIN"/>
    <property type="match status" value="1"/>
</dbReference>
<dbReference type="AlphaFoldDB" id="A0A6G0X5H8"/>
<keyword evidence="2" id="KW-0238">DNA-binding</keyword>